<dbReference type="Proteomes" id="UP000004935">
    <property type="component" value="Unassembled WGS sequence"/>
</dbReference>
<gene>
    <name evidence="1" type="ORF">ANACAC_00870</name>
</gene>
<proteinExistence type="predicted"/>
<dbReference type="STRING" id="411490.ANACAC_00870"/>
<accession>B0MBE3</accession>
<keyword evidence="2" id="KW-1185">Reference proteome</keyword>
<sequence length="39" mass="4429">MDKPTSSLLKTSKNLKYIFTQTLILYHKKKAPGTVFLSS</sequence>
<protein>
    <submittedName>
        <fullName evidence="1">Uncharacterized protein</fullName>
    </submittedName>
</protein>
<evidence type="ECO:0000313" key="2">
    <source>
        <dbReference type="Proteomes" id="UP000004935"/>
    </source>
</evidence>
<dbReference type="HOGENOM" id="CLU_3303722_0_0_9"/>
<comment type="caution">
    <text evidence="1">The sequence shown here is derived from an EMBL/GenBank/DDBJ whole genome shotgun (WGS) entry which is preliminary data.</text>
</comment>
<dbReference type="AlphaFoldDB" id="B0MBE3"/>
<reference evidence="1" key="1">
    <citation type="submission" date="2007-11" db="EMBL/GenBank/DDBJ databases">
        <authorList>
            <person name="Fulton L."/>
            <person name="Clifton S."/>
            <person name="Fulton B."/>
            <person name="Xu J."/>
            <person name="Minx P."/>
            <person name="Pepin K.H."/>
            <person name="Johnson M."/>
            <person name="Thiruvilangam P."/>
            <person name="Bhonagiri V."/>
            <person name="Nash W.E."/>
            <person name="Mardis E.R."/>
            <person name="Wilson R.K."/>
        </authorList>
    </citation>
    <scope>NUCLEOTIDE SEQUENCE [LARGE SCALE GENOMIC DNA]</scope>
    <source>
        <strain evidence="1">DSM 14662</strain>
    </source>
</reference>
<dbReference type="EMBL" id="ABAX03000005">
    <property type="protein sequence ID" value="EDR98818.1"/>
    <property type="molecule type" value="Genomic_DNA"/>
</dbReference>
<reference evidence="1" key="2">
    <citation type="submission" date="2013-11" db="EMBL/GenBank/DDBJ databases">
        <title>Draft genome sequence of Anaerostipes caccae (DSM 14662).</title>
        <authorList>
            <person name="Sudarsanam P."/>
            <person name="Ley R."/>
            <person name="Guruge J."/>
            <person name="Turnbaugh P.J."/>
            <person name="Mahowald M."/>
            <person name="Liep D."/>
            <person name="Gordon J."/>
        </authorList>
    </citation>
    <scope>NUCLEOTIDE SEQUENCE</scope>
    <source>
        <strain evidence="1">DSM 14662</strain>
    </source>
</reference>
<organism evidence="1 2">
    <name type="scientific">Anaerostipes caccae (strain DSM 14662 / CCUG 47493 / JCM 13470 / NCIMB 13811 / L1-92)</name>
    <dbReference type="NCBI Taxonomy" id="411490"/>
    <lineage>
        <taxon>Bacteria</taxon>
        <taxon>Bacillati</taxon>
        <taxon>Bacillota</taxon>
        <taxon>Clostridia</taxon>
        <taxon>Lachnospirales</taxon>
        <taxon>Lachnospiraceae</taxon>
        <taxon>Anaerostipes</taxon>
    </lineage>
</organism>
<name>B0MBE3_ANACD</name>
<evidence type="ECO:0000313" key="1">
    <source>
        <dbReference type="EMBL" id="EDR98818.1"/>
    </source>
</evidence>